<sequence>MVVHPEGEKAHEDRGKKERKRAKREEGTKGKLYTERLSIEKSSSVGSSIDVHPGYAHGPEEWQGHNGWGPHLDESEVNESSRMIGRGSVDQNEGWCSWKILVGSGEGRRRGGRGGQVISTKHETIHRAVPGWSEVRSNLEI</sequence>
<gene>
    <name evidence="2" type="ORF">AFUB_027280</name>
</gene>
<feature type="compositionally biased region" description="Basic and acidic residues" evidence="1">
    <location>
        <begin position="23"/>
        <end position="39"/>
    </location>
</feature>
<accession>B0XSI2</accession>
<keyword evidence="3" id="KW-1185">Reference proteome</keyword>
<evidence type="ECO:0000256" key="1">
    <source>
        <dbReference type="SAM" id="MobiDB-lite"/>
    </source>
</evidence>
<dbReference type="AlphaFoldDB" id="B0XSI2"/>
<name>B0XSI2_ASPFC</name>
<feature type="region of interest" description="Disordered" evidence="1">
    <location>
        <begin position="1"/>
        <end position="81"/>
    </location>
</feature>
<protein>
    <submittedName>
        <fullName evidence="2">Uncharacterized protein</fullName>
    </submittedName>
</protein>
<evidence type="ECO:0000313" key="2">
    <source>
        <dbReference type="EMBL" id="EDP54668.1"/>
    </source>
</evidence>
<dbReference type="HOGENOM" id="CLU_1824860_0_0_1"/>
<dbReference type="EMBL" id="DS499595">
    <property type="protein sequence ID" value="EDP54668.1"/>
    <property type="molecule type" value="Genomic_DNA"/>
</dbReference>
<organism evidence="2 3">
    <name type="scientific">Aspergillus fumigatus (strain CBS 144.89 / FGSC A1163 / CEA10)</name>
    <name type="common">Neosartorya fumigata</name>
    <dbReference type="NCBI Taxonomy" id="451804"/>
    <lineage>
        <taxon>Eukaryota</taxon>
        <taxon>Fungi</taxon>
        <taxon>Dikarya</taxon>
        <taxon>Ascomycota</taxon>
        <taxon>Pezizomycotina</taxon>
        <taxon>Eurotiomycetes</taxon>
        <taxon>Eurotiomycetidae</taxon>
        <taxon>Eurotiales</taxon>
        <taxon>Aspergillaceae</taxon>
        <taxon>Aspergillus</taxon>
        <taxon>Aspergillus subgen. Fumigati</taxon>
    </lineage>
</organism>
<evidence type="ECO:0000313" key="3">
    <source>
        <dbReference type="Proteomes" id="UP000001699"/>
    </source>
</evidence>
<feature type="compositionally biased region" description="Basic and acidic residues" evidence="1">
    <location>
        <begin position="1"/>
        <end position="16"/>
    </location>
</feature>
<proteinExistence type="predicted"/>
<reference evidence="2 3" key="1">
    <citation type="journal article" date="2008" name="PLoS Genet.">
        <title>Genomic islands in the pathogenic filamentous fungus Aspergillus fumigatus.</title>
        <authorList>
            <person name="Fedorova N.D."/>
            <person name="Khaldi N."/>
            <person name="Joardar V.S."/>
            <person name="Maiti R."/>
            <person name="Amedeo P."/>
            <person name="Anderson M.J."/>
            <person name="Crabtree J."/>
            <person name="Silva J.C."/>
            <person name="Badger J.H."/>
            <person name="Albarraq A."/>
            <person name="Angiuoli S."/>
            <person name="Bussey H."/>
            <person name="Bowyer P."/>
            <person name="Cotty P.J."/>
            <person name="Dyer P.S."/>
            <person name="Egan A."/>
            <person name="Galens K."/>
            <person name="Fraser-Liggett C.M."/>
            <person name="Haas B.J."/>
            <person name="Inman J.M."/>
            <person name="Kent R."/>
            <person name="Lemieux S."/>
            <person name="Malavazi I."/>
            <person name="Orvis J."/>
            <person name="Roemer T."/>
            <person name="Ronning C.M."/>
            <person name="Sundaram J.P."/>
            <person name="Sutton G."/>
            <person name="Turner G."/>
            <person name="Venter J.C."/>
            <person name="White O.R."/>
            <person name="Whitty B.R."/>
            <person name="Youngman P."/>
            <person name="Wolfe K.H."/>
            <person name="Goldman G.H."/>
            <person name="Wortman J.R."/>
            <person name="Jiang B."/>
            <person name="Denning D.W."/>
            <person name="Nierman W.C."/>
        </authorList>
    </citation>
    <scope>NUCLEOTIDE SEQUENCE [LARGE SCALE GENOMIC DNA]</scope>
    <source>
        <strain evidence="3">CBS 144.89 / FGSC A1163 / CEA10</strain>
    </source>
</reference>
<dbReference type="Proteomes" id="UP000001699">
    <property type="component" value="Unassembled WGS sequence"/>
</dbReference>
<dbReference type="VEuPathDB" id="FungiDB:AFUB_027280"/>